<dbReference type="Pfam" id="PF00550">
    <property type="entry name" value="PP-binding"/>
    <property type="match status" value="1"/>
</dbReference>
<evidence type="ECO:0000259" key="1">
    <source>
        <dbReference type="PROSITE" id="PS50075"/>
    </source>
</evidence>
<evidence type="ECO:0000313" key="3">
    <source>
        <dbReference type="Proteomes" id="UP000191931"/>
    </source>
</evidence>
<name>A0A1W1HEJ5_9BACT</name>
<reference evidence="2 3" key="1">
    <citation type="submission" date="2017-03" db="EMBL/GenBank/DDBJ databases">
        <authorList>
            <person name="Afonso C.L."/>
            <person name="Miller P.J."/>
            <person name="Scott M.A."/>
            <person name="Spackman E."/>
            <person name="Goraichik I."/>
            <person name="Dimitrov K.M."/>
            <person name="Suarez D.L."/>
            <person name="Swayne D.E."/>
        </authorList>
    </citation>
    <scope>NUCLEOTIDE SEQUENCE [LARGE SCALE GENOMIC DNA]</scope>
    <source>
        <strain evidence="2">PRJEB14757</strain>
    </source>
</reference>
<dbReference type="RefSeq" id="WP_080809492.1">
    <property type="nucleotide sequence ID" value="NZ_LT828568.1"/>
</dbReference>
<gene>
    <name evidence="2" type="ORF">MTBBW1_2510008</name>
</gene>
<protein>
    <submittedName>
        <fullName evidence="2">Putative acyl carrier protein</fullName>
    </submittedName>
</protein>
<dbReference type="Proteomes" id="UP000191931">
    <property type="component" value="Unassembled WGS sequence"/>
</dbReference>
<accession>A0A1W1HEJ5</accession>
<organism evidence="2 3">
    <name type="scientific">Desulfamplus magnetovallimortis</name>
    <dbReference type="NCBI Taxonomy" id="1246637"/>
    <lineage>
        <taxon>Bacteria</taxon>
        <taxon>Pseudomonadati</taxon>
        <taxon>Thermodesulfobacteriota</taxon>
        <taxon>Desulfobacteria</taxon>
        <taxon>Desulfobacterales</taxon>
        <taxon>Desulfobacteraceae</taxon>
        <taxon>Desulfamplus</taxon>
    </lineage>
</organism>
<feature type="domain" description="Carrier" evidence="1">
    <location>
        <begin position="1"/>
        <end position="73"/>
    </location>
</feature>
<dbReference type="InterPro" id="IPR036736">
    <property type="entry name" value="ACP-like_sf"/>
</dbReference>
<dbReference type="STRING" id="1246637.MTBBW1_2510008"/>
<dbReference type="EMBL" id="FWEV01000170">
    <property type="protein sequence ID" value="SLM30890.1"/>
    <property type="molecule type" value="Genomic_DNA"/>
</dbReference>
<dbReference type="InterPro" id="IPR009081">
    <property type="entry name" value="PP-bd_ACP"/>
</dbReference>
<evidence type="ECO:0000313" key="2">
    <source>
        <dbReference type="EMBL" id="SLM30890.1"/>
    </source>
</evidence>
<dbReference type="Gene3D" id="1.10.1200.10">
    <property type="entry name" value="ACP-like"/>
    <property type="match status" value="1"/>
</dbReference>
<sequence length="78" mass="9081">MESINTIISNVFKLQEEEIHDNLGPNDIDKWDSLGQMNLIMKLEKKFNIKFEIAEMFEICIVGDIKNILKRKGIIISE</sequence>
<dbReference type="PROSITE" id="PS50075">
    <property type="entry name" value="CARRIER"/>
    <property type="match status" value="1"/>
</dbReference>
<keyword evidence="3" id="KW-1185">Reference proteome</keyword>
<dbReference type="SUPFAM" id="SSF47336">
    <property type="entry name" value="ACP-like"/>
    <property type="match status" value="1"/>
</dbReference>
<dbReference type="AlphaFoldDB" id="A0A1W1HEJ5"/>
<proteinExistence type="predicted"/>